<dbReference type="InterPro" id="IPR001279">
    <property type="entry name" value="Metallo-B-lactamas"/>
</dbReference>
<sequence>MLLTILGCSGSAPGPGAAASGYLIEAEGASLVVDLGNGTLAALQGRRDPFALDALLLSHLHPDHCADVSALTVLRRYHPRPPYDPRVRRLPLHAPSEAADRLGAAYAPSAAERSETDLSDVYDFRPLAAGTRHIGPFEVTAVPVAHPCEAYGFRIRHEGRVLAYTGDTGPCPQLRELAADADLLLAEATWPDHPDQVPDLHLSGTQAGELARAAGARRLLVTHVASWFDAEQVAGEAAAAFAGPTARAEAGRRYEI</sequence>
<dbReference type="OrthoDB" id="9800940at2"/>
<keyword evidence="1" id="KW-0378">Hydrolase</keyword>
<dbReference type="RefSeq" id="WP_093940465.1">
    <property type="nucleotide sequence ID" value="NZ_CP022521.1"/>
</dbReference>
<gene>
    <name evidence="1" type="primary">rbn</name>
    <name evidence="1" type="ORF">AHOG_05990</name>
</gene>
<evidence type="ECO:0000313" key="2">
    <source>
        <dbReference type="Proteomes" id="UP000204221"/>
    </source>
</evidence>
<dbReference type="GO" id="GO:0042781">
    <property type="term" value="F:3'-tRNA processing endoribonuclease activity"/>
    <property type="evidence" value="ECO:0007669"/>
    <property type="project" value="TreeGrafter"/>
</dbReference>
<dbReference type="PANTHER" id="PTHR46018:SF4">
    <property type="entry name" value="METALLO-HYDROLASE YHFI-RELATED"/>
    <property type="match status" value="1"/>
</dbReference>
<dbReference type="CDD" id="cd07716">
    <property type="entry name" value="RNaseZ_short-form-like_MBL-fold"/>
    <property type="match status" value="1"/>
</dbReference>
<reference evidence="1 2" key="1">
    <citation type="submission" date="2017-07" db="EMBL/GenBank/DDBJ databases">
        <title>Complete genome sequence of Actinoalloteichus hoggarensis DSM 45943, type strain of Actinoalloteichus hoggarensis.</title>
        <authorList>
            <person name="Ruckert C."/>
            <person name="Nouioui I."/>
            <person name="Willmese J."/>
            <person name="van Wezel G."/>
            <person name="Klenk H.-P."/>
            <person name="Kalinowski J."/>
            <person name="Zotchev S.B."/>
        </authorList>
    </citation>
    <scope>NUCLEOTIDE SEQUENCE [LARGE SCALE GENOMIC DNA]</scope>
    <source>
        <strain evidence="1 2">DSM 45943</strain>
    </source>
</reference>
<dbReference type="SUPFAM" id="SSF56281">
    <property type="entry name" value="Metallo-hydrolase/oxidoreductase"/>
    <property type="match status" value="1"/>
</dbReference>
<dbReference type="PANTHER" id="PTHR46018">
    <property type="entry name" value="ZINC PHOSPHODIESTERASE ELAC PROTEIN 1"/>
    <property type="match status" value="1"/>
</dbReference>
<organism evidence="1 2">
    <name type="scientific">Actinoalloteichus hoggarensis</name>
    <dbReference type="NCBI Taxonomy" id="1470176"/>
    <lineage>
        <taxon>Bacteria</taxon>
        <taxon>Bacillati</taxon>
        <taxon>Actinomycetota</taxon>
        <taxon>Actinomycetes</taxon>
        <taxon>Pseudonocardiales</taxon>
        <taxon>Pseudonocardiaceae</taxon>
        <taxon>Actinoalloteichus</taxon>
    </lineage>
</organism>
<protein>
    <submittedName>
        <fullName evidence="1">Ribonuclease BN</fullName>
        <ecNumber evidence="1">3.1.-.-</ecNumber>
    </submittedName>
</protein>
<dbReference type="Proteomes" id="UP000204221">
    <property type="component" value="Chromosome"/>
</dbReference>
<dbReference type="InterPro" id="IPR036866">
    <property type="entry name" value="RibonucZ/Hydroxyglut_hydro"/>
</dbReference>
<dbReference type="AlphaFoldDB" id="A0A221VZC4"/>
<dbReference type="KEGG" id="ahg:AHOG_05990"/>
<dbReference type="SMART" id="SM00849">
    <property type="entry name" value="Lactamase_B"/>
    <property type="match status" value="1"/>
</dbReference>
<proteinExistence type="predicted"/>
<accession>A0A221VZC4</accession>
<name>A0A221VZC4_9PSEU</name>
<dbReference type="Gene3D" id="3.60.15.10">
    <property type="entry name" value="Ribonuclease Z/Hydroxyacylglutathione hydrolase-like"/>
    <property type="match status" value="1"/>
</dbReference>
<dbReference type="EC" id="3.1.-.-" evidence="1"/>
<dbReference type="EMBL" id="CP022521">
    <property type="protein sequence ID" value="ASO18850.1"/>
    <property type="molecule type" value="Genomic_DNA"/>
</dbReference>
<dbReference type="Pfam" id="PF12706">
    <property type="entry name" value="Lactamase_B_2"/>
    <property type="match status" value="1"/>
</dbReference>
<keyword evidence="2" id="KW-1185">Reference proteome</keyword>
<evidence type="ECO:0000313" key="1">
    <source>
        <dbReference type="EMBL" id="ASO18850.1"/>
    </source>
</evidence>